<evidence type="ECO:0000259" key="1">
    <source>
        <dbReference type="Pfam" id="PF07475"/>
    </source>
</evidence>
<gene>
    <name evidence="2" type="ORF">GV829_09490</name>
</gene>
<protein>
    <recommendedName>
        <fullName evidence="1">HPr kinase/phosphorylase C-terminal domain-containing protein</fullName>
    </recommendedName>
</protein>
<name>A0A6M4AXG9_9SPHN</name>
<keyword evidence="3" id="KW-1185">Reference proteome</keyword>
<dbReference type="Proteomes" id="UP000503018">
    <property type="component" value="Chromosome"/>
</dbReference>
<dbReference type="InterPro" id="IPR027417">
    <property type="entry name" value="P-loop_NTPase"/>
</dbReference>
<organism evidence="2 3">
    <name type="scientific">Sphingomonas lacunae</name>
    <dbReference type="NCBI Taxonomy" id="2698828"/>
    <lineage>
        <taxon>Bacteria</taxon>
        <taxon>Pseudomonadati</taxon>
        <taxon>Pseudomonadota</taxon>
        <taxon>Alphaproteobacteria</taxon>
        <taxon>Sphingomonadales</taxon>
        <taxon>Sphingomonadaceae</taxon>
        <taxon>Sphingomonas</taxon>
    </lineage>
</organism>
<dbReference type="Gene3D" id="3.40.50.300">
    <property type="entry name" value="P-loop containing nucleotide triphosphate hydrolases"/>
    <property type="match status" value="1"/>
</dbReference>
<accession>A0A6M4AXG9</accession>
<dbReference type="EMBL" id="CP053015">
    <property type="protein sequence ID" value="QJQ33685.1"/>
    <property type="molecule type" value="Genomic_DNA"/>
</dbReference>
<dbReference type="GO" id="GO:0006109">
    <property type="term" value="P:regulation of carbohydrate metabolic process"/>
    <property type="evidence" value="ECO:0007669"/>
    <property type="project" value="InterPro"/>
</dbReference>
<evidence type="ECO:0000313" key="2">
    <source>
        <dbReference type="EMBL" id="QJQ33685.1"/>
    </source>
</evidence>
<proteinExistence type="predicted"/>
<dbReference type="GO" id="GO:0000155">
    <property type="term" value="F:phosphorelay sensor kinase activity"/>
    <property type="evidence" value="ECO:0007669"/>
    <property type="project" value="InterPro"/>
</dbReference>
<sequence length="145" mass="15322">MHGTAVSLDGRGVLLIGPSGCGKSDLGLRLVDAGARLIADDAVRILPCDAPQRGRCLMTALSGGNGRMMVRDIGVIRLAADQLADTACPLCLVVDLKESRGIDSGFARLGAWSALPDRKVPLISLPAFDLTSVRKLHLALERWGH</sequence>
<dbReference type="SUPFAM" id="SSF53795">
    <property type="entry name" value="PEP carboxykinase-like"/>
    <property type="match status" value="1"/>
</dbReference>
<dbReference type="Pfam" id="PF07475">
    <property type="entry name" value="Hpr_kinase_C"/>
    <property type="match status" value="1"/>
</dbReference>
<dbReference type="InterPro" id="IPR011104">
    <property type="entry name" value="Hpr_kin/Pase_C"/>
</dbReference>
<dbReference type="KEGG" id="slan:GV829_09490"/>
<dbReference type="GO" id="GO:0005524">
    <property type="term" value="F:ATP binding"/>
    <property type="evidence" value="ECO:0007669"/>
    <property type="project" value="InterPro"/>
</dbReference>
<dbReference type="AlphaFoldDB" id="A0A6M4AXG9"/>
<feature type="domain" description="HPr kinase/phosphorylase C-terminal" evidence="1">
    <location>
        <begin position="1"/>
        <end position="110"/>
    </location>
</feature>
<reference evidence="2 3" key="1">
    <citation type="submission" date="2020-01" db="EMBL/GenBank/DDBJ databases">
        <title>Sphingomonas sp. strain CSW-10.</title>
        <authorList>
            <person name="Chen W.-M."/>
        </authorList>
    </citation>
    <scope>NUCLEOTIDE SEQUENCE [LARGE SCALE GENOMIC DNA]</scope>
    <source>
        <strain evidence="2 3">CSW-10</strain>
    </source>
</reference>
<evidence type="ECO:0000313" key="3">
    <source>
        <dbReference type="Proteomes" id="UP000503018"/>
    </source>
</evidence>